<evidence type="ECO:0000256" key="5">
    <source>
        <dbReference type="SAM" id="MobiDB-lite"/>
    </source>
</evidence>
<dbReference type="PROSITE" id="PS51257">
    <property type="entry name" value="PROKAR_LIPOPROTEIN"/>
    <property type="match status" value="1"/>
</dbReference>
<dbReference type="GO" id="GO:1904680">
    <property type="term" value="F:peptide transmembrane transporter activity"/>
    <property type="evidence" value="ECO:0007669"/>
    <property type="project" value="TreeGrafter"/>
</dbReference>
<dbReference type="EMBL" id="VIRB01000107">
    <property type="protein sequence ID" value="NDO70374.1"/>
    <property type="molecule type" value="Genomic_DNA"/>
</dbReference>
<evidence type="ECO:0000256" key="4">
    <source>
        <dbReference type="ARBA" id="ARBA00022729"/>
    </source>
</evidence>
<feature type="signal peptide" evidence="6">
    <location>
        <begin position="1"/>
        <end position="21"/>
    </location>
</feature>
<dbReference type="PANTHER" id="PTHR30290:SF9">
    <property type="entry name" value="OLIGOPEPTIDE-BINDING PROTEIN APPA"/>
    <property type="match status" value="1"/>
</dbReference>
<dbReference type="AlphaFoldDB" id="A0A9X5H788"/>
<protein>
    <submittedName>
        <fullName evidence="8">ABC transporter substrate-binding protein</fullName>
    </submittedName>
</protein>
<feature type="chain" id="PRO_5040759540" evidence="6">
    <location>
        <begin position="22"/>
        <end position="516"/>
    </location>
</feature>
<sequence>MKRRITSILLMLIMAVSVALSGCSGDKAKPESATENELPKSKNPVEGGSIKVGISQDLDSLDPHRAVSAGTKEVLFNIYEGLVKPDSDGNLIEALAESYEISEDAKVYTFTLREGVKFHNGDAVTAEDVKYSIDKCADTSNGDPLVSAYSIVERVEIPDEKTVEIYLSEANTEFLAYMTTAIVPRDYEELDTDPIGTGPFKYDSRNPQENVIIVKNEDYWGEKAHLDKVEFRVVADADMLVTNLKGGSIDMAMRLTVSQAAELTEGFHVEEGTMNLVQALYLNNAVEPLNDEKVRQALCYAIDPQEIMDMIADGKGARIGTSMYPGLKKYFDEEYSTYYEQDYEKAKALLKEAGYADGFDLEITVSAADKPHVDTAQVIVEQLKNIGVNATIKPVEWEAWLEEVYANSKFESTVVGVDASNLSARAMLERFTTDGHGNFTGFSDAEYDKVFQEAIATTDEDEKVKLYKEAEGILAERAANVYIQDLANMVAISDRFDGYKFYPLYVQDMSAMYAVE</sequence>
<comment type="subcellular location">
    <subcellularLocation>
        <location evidence="1">Cell membrane</location>
        <topology evidence="1">Lipid-anchor</topology>
    </subcellularLocation>
</comment>
<name>A0A9X5H788_9FIRM</name>
<comment type="similarity">
    <text evidence="2">Belongs to the bacterial solute-binding protein 5 family.</text>
</comment>
<dbReference type="PANTHER" id="PTHR30290">
    <property type="entry name" value="PERIPLASMIC BINDING COMPONENT OF ABC TRANSPORTER"/>
    <property type="match status" value="1"/>
</dbReference>
<dbReference type="InterPro" id="IPR000914">
    <property type="entry name" value="SBP_5_dom"/>
</dbReference>
<evidence type="ECO:0000259" key="7">
    <source>
        <dbReference type="Pfam" id="PF00496"/>
    </source>
</evidence>
<proteinExistence type="inferred from homology"/>
<organism evidence="8 9">
    <name type="scientific">Schaedlerella arabinosiphila</name>
    <dbReference type="NCBI Taxonomy" id="2044587"/>
    <lineage>
        <taxon>Bacteria</taxon>
        <taxon>Bacillati</taxon>
        <taxon>Bacillota</taxon>
        <taxon>Clostridia</taxon>
        <taxon>Lachnospirales</taxon>
        <taxon>Lachnospiraceae</taxon>
        <taxon>Schaedlerella</taxon>
    </lineage>
</organism>
<dbReference type="InterPro" id="IPR039424">
    <property type="entry name" value="SBP_5"/>
</dbReference>
<dbReference type="GO" id="GO:0042597">
    <property type="term" value="C:periplasmic space"/>
    <property type="evidence" value="ECO:0007669"/>
    <property type="project" value="UniProtKB-ARBA"/>
</dbReference>
<dbReference type="InterPro" id="IPR023765">
    <property type="entry name" value="SBP_5_CS"/>
</dbReference>
<dbReference type="Proteomes" id="UP000474104">
    <property type="component" value="Unassembled WGS sequence"/>
</dbReference>
<evidence type="ECO:0000256" key="6">
    <source>
        <dbReference type="SAM" id="SignalP"/>
    </source>
</evidence>
<gene>
    <name evidence="8" type="ORF">FMM80_17685</name>
</gene>
<dbReference type="PROSITE" id="PS01040">
    <property type="entry name" value="SBP_BACTERIAL_5"/>
    <property type="match status" value="1"/>
</dbReference>
<evidence type="ECO:0000256" key="3">
    <source>
        <dbReference type="ARBA" id="ARBA00022448"/>
    </source>
</evidence>
<dbReference type="RefSeq" id="WP_004078163.1">
    <property type="nucleotide sequence ID" value="NZ_VIRB01000107.1"/>
</dbReference>
<feature type="region of interest" description="Disordered" evidence="5">
    <location>
        <begin position="26"/>
        <end position="47"/>
    </location>
</feature>
<keyword evidence="3" id="KW-0813">Transport</keyword>
<feature type="compositionally biased region" description="Basic and acidic residues" evidence="5">
    <location>
        <begin position="26"/>
        <end position="40"/>
    </location>
</feature>
<dbReference type="Pfam" id="PF00496">
    <property type="entry name" value="SBP_bac_5"/>
    <property type="match status" value="1"/>
</dbReference>
<dbReference type="Gene3D" id="3.90.76.10">
    <property type="entry name" value="Dipeptide-binding Protein, Domain 1"/>
    <property type="match status" value="1"/>
</dbReference>
<dbReference type="PIRSF" id="PIRSF002741">
    <property type="entry name" value="MppA"/>
    <property type="match status" value="1"/>
</dbReference>
<evidence type="ECO:0000256" key="2">
    <source>
        <dbReference type="ARBA" id="ARBA00005695"/>
    </source>
</evidence>
<dbReference type="GO" id="GO:0015833">
    <property type="term" value="P:peptide transport"/>
    <property type="evidence" value="ECO:0007669"/>
    <property type="project" value="TreeGrafter"/>
</dbReference>
<evidence type="ECO:0000313" key="9">
    <source>
        <dbReference type="Proteomes" id="UP000474104"/>
    </source>
</evidence>
<dbReference type="Gene3D" id="3.10.105.10">
    <property type="entry name" value="Dipeptide-binding Protein, Domain 3"/>
    <property type="match status" value="1"/>
</dbReference>
<dbReference type="GO" id="GO:0043190">
    <property type="term" value="C:ATP-binding cassette (ABC) transporter complex"/>
    <property type="evidence" value="ECO:0007669"/>
    <property type="project" value="InterPro"/>
</dbReference>
<evidence type="ECO:0000313" key="8">
    <source>
        <dbReference type="EMBL" id="NDO70374.1"/>
    </source>
</evidence>
<keyword evidence="4 6" id="KW-0732">Signal</keyword>
<feature type="domain" description="Solute-binding protein family 5" evidence="7">
    <location>
        <begin position="91"/>
        <end position="438"/>
    </location>
</feature>
<accession>A0A9X5H788</accession>
<dbReference type="InterPro" id="IPR030678">
    <property type="entry name" value="Peptide/Ni-bd"/>
</dbReference>
<dbReference type="Gene3D" id="3.40.190.10">
    <property type="entry name" value="Periplasmic binding protein-like II"/>
    <property type="match status" value="1"/>
</dbReference>
<comment type="caution">
    <text evidence="8">The sequence shown here is derived from an EMBL/GenBank/DDBJ whole genome shotgun (WGS) entry which is preliminary data.</text>
</comment>
<dbReference type="SUPFAM" id="SSF53850">
    <property type="entry name" value="Periplasmic binding protein-like II"/>
    <property type="match status" value="1"/>
</dbReference>
<evidence type="ECO:0000256" key="1">
    <source>
        <dbReference type="ARBA" id="ARBA00004193"/>
    </source>
</evidence>
<dbReference type="OrthoDB" id="9772924at2"/>
<reference evidence="8 9" key="1">
    <citation type="submission" date="2019-07" db="EMBL/GenBank/DDBJ databases">
        <title>Draft genome sequences of 15 bacterial species constituting the stable defined intestinal microbiota of the GM15 gnotobiotic mouse model.</title>
        <authorList>
            <person name="Elie C."/>
            <person name="Mathieu A."/>
            <person name="Saliou A."/>
            <person name="Darnaud M."/>
            <person name="Leulier F."/>
            <person name="Tamellini A."/>
        </authorList>
    </citation>
    <scope>NUCLEOTIDE SEQUENCE [LARGE SCALE GENOMIC DNA]</scope>
    <source>
        <strain evidence="9">ASF 502</strain>
    </source>
</reference>